<organism evidence="3 4">
    <name type="scientific">Beauveria asiatica</name>
    <dbReference type="NCBI Taxonomy" id="1069075"/>
    <lineage>
        <taxon>Eukaryota</taxon>
        <taxon>Fungi</taxon>
        <taxon>Dikarya</taxon>
        <taxon>Ascomycota</taxon>
        <taxon>Pezizomycotina</taxon>
        <taxon>Sordariomycetes</taxon>
        <taxon>Hypocreomycetidae</taxon>
        <taxon>Hypocreales</taxon>
        <taxon>Cordycipitaceae</taxon>
        <taxon>Beauveria</taxon>
    </lineage>
</organism>
<reference evidence="3 4" key="1">
    <citation type="submission" date="2020-02" db="EMBL/GenBank/DDBJ databases">
        <title>Comparative genomics of the hypocrealean fungal genus Beauvera.</title>
        <authorList>
            <person name="Showalter D.N."/>
            <person name="Bushley K.E."/>
            <person name="Rehner S.A."/>
        </authorList>
    </citation>
    <scope>NUCLEOTIDE SEQUENCE [LARGE SCALE GENOMIC DNA]</scope>
    <source>
        <strain evidence="3 4">ARSEF4384</strain>
    </source>
</reference>
<feature type="transmembrane region" description="Helical" evidence="2">
    <location>
        <begin position="78"/>
        <end position="97"/>
    </location>
</feature>
<keyword evidence="2" id="KW-0472">Membrane</keyword>
<evidence type="ECO:0000313" key="4">
    <source>
        <dbReference type="Proteomes" id="UP001397290"/>
    </source>
</evidence>
<dbReference type="PANTHER" id="PTHR37451">
    <property type="entry name" value="MARVEL DOMAIN"/>
    <property type="match status" value="1"/>
</dbReference>
<gene>
    <name evidence="3" type="ORF">G3M48_004655</name>
</gene>
<protein>
    <recommendedName>
        <fullName evidence="5">Chaperone-binding protein</fullName>
    </recommendedName>
</protein>
<proteinExistence type="predicted"/>
<keyword evidence="4" id="KW-1185">Reference proteome</keyword>
<feature type="region of interest" description="Disordered" evidence="1">
    <location>
        <begin position="185"/>
        <end position="285"/>
    </location>
</feature>
<evidence type="ECO:0000256" key="1">
    <source>
        <dbReference type="SAM" id="MobiDB-lite"/>
    </source>
</evidence>
<keyword evidence="2" id="KW-1133">Transmembrane helix</keyword>
<dbReference type="EMBL" id="JAAHCF010000302">
    <property type="protein sequence ID" value="KAK8145297.1"/>
    <property type="molecule type" value="Genomic_DNA"/>
</dbReference>
<dbReference type="AlphaFoldDB" id="A0AAW0RSU3"/>
<feature type="transmembrane region" description="Helical" evidence="2">
    <location>
        <begin position="47"/>
        <end position="66"/>
    </location>
</feature>
<dbReference type="Proteomes" id="UP001397290">
    <property type="component" value="Unassembled WGS sequence"/>
</dbReference>
<evidence type="ECO:0008006" key="5">
    <source>
        <dbReference type="Google" id="ProtNLM"/>
    </source>
</evidence>
<name>A0AAW0RSU3_9HYPO</name>
<evidence type="ECO:0000313" key="3">
    <source>
        <dbReference type="EMBL" id="KAK8145297.1"/>
    </source>
</evidence>
<comment type="caution">
    <text evidence="3">The sequence shown here is derived from an EMBL/GenBank/DDBJ whole genome shotgun (WGS) entry which is preliminary data.</text>
</comment>
<accession>A0AAW0RSU3</accession>
<keyword evidence="2" id="KW-0812">Transmembrane</keyword>
<evidence type="ECO:0000256" key="2">
    <source>
        <dbReference type="SAM" id="Phobius"/>
    </source>
</evidence>
<feature type="transmembrane region" description="Helical" evidence="2">
    <location>
        <begin position="12"/>
        <end position="35"/>
    </location>
</feature>
<dbReference type="PANTHER" id="PTHR37451:SF3">
    <property type="entry name" value="MARVEL DOMAIN-CONTAINING PROTEIN"/>
    <property type="match status" value="1"/>
</dbReference>
<feature type="transmembrane region" description="Helical" evidence="2">
    <location>
        <begin position="117"/>
        <end position="138"/>
    </location>
</feature>
<feature type="compositionally biased region" description="Low complexity" evidence="1">
    <location>
        <begin position="258"/>
        <end position="268"/>
    </location>
</feature>
<sequence length="285" mass="31134">MIEFDPDRVPPIKLGLHIAQIVLAFVLWVLEIVVFTGKGSKVVGNNGWTFAAFFISIPIWLFLIMTPRFERTRRFANVHAMFAVDIFGIILWLSAFATQAAYNSSGLCGNRCGISKGVVAIGVIITLLFGGSTFISGYTMTYYKFHGSLPGYSNRKIRGGSNDIDPDKEAFSMAPHGDEAYERVHMDDHDHDGPSAGAGSYSNRYGTDPNPYSGGRYEEEDPNRYGTVPPRGNAGAFFDSETQYHSGGGAGSPPPVVPASSPYRPPAVEDVPVHFPPANYDRVDR</sequence>